<feature type="transmembrane region" description="Helical" evidence="1">
    <location>
        <begin position="48"/>
        <end position="68"/>
    </location>
</feature>
<evidence type="ECO:0000256" key="1">
    <source>
        <dbReference type="SAM" id="Phobius"/>
    </source>
</evidence>
<reference evidence="2" key="1">
    <citation type="submission" date="2014-11" db="EMBL/GenBank/DDBJ databases">
        <authorList>
            <person name="Amaro Gonzalez C."/>
        </authorList>
    </citation>
    <scope>NUCLEOTIDE SEQUENCE</scope>
</reference>
<dbReference type="AlphaFoldDB" id="A0A0E9TBU1"/>
<keyword evidence="1" id="KW-0472">Membrane</keyword>
<keyword evidence="1" id="KW-0812">Transmembrane</keyword>
<organism evidence="2">
    <name type="scientific">Anguilla anguilla</name>
    <name type="common">European freshwater eel</name>
    <name type="synonym">Muraena anguilla</name>
    <dbReference type="NCBI Taxonomy" id="7936"/>
    <lineage>
        <taxon>Eukaryota</taxon>
        <taxon>Metazoa</taxon>
        <taxon>Chordata</taxon>
        <taxon>Craniata</taxon>
        <taxon>Vertebrata</taxon>
        <taxon>Euteleostomi</taxon>
        <taxon>Actinopterygii</taxon>
        <taxon>Neopterygii</taxon>
        <taxon>Teleostei</taxon>
        <taxon>Anguilliformes</taxon>
        <taxon>Anguillidae</taxon>
        <taxon>Anguilla</taxon>
    </lineage>
</organism>
<evidence type="ECO:0000313" key="2">
    <source>
        <dbReference type="EMBL" id="JAH50887.1"/>
    </source>
</evidence>
<sequence length="75" mass="8617">MAAMKFYLCKMLSFSHVTLVTCLSVFLGTVLDNIHIFWNLCTYTVGGYYFVYSITEILGYVLFCSVILEKYCIAM</sequence>
<accession>A0A0E9TBU1</accession>
<protein>
    <submittedName>
        <fullName evidence="2">Uncharacterized protein</fullName>
    </submittedName>
</protein>
<name>A0A0E9TBU1_ANGAN</name>
<dbReference type="EMBL" id="GBXM01057690">
    <property type="protein sequence ID" value="JAH50887.1"/>
    <property type="molecule type" value="Transcribed_RNA"/>
</dbReference>
<proteinExistence type="predicted"/>
<keyword evidence="1" id="KW-1133">Transmembrane helix</keyword>
<reference evidence="2" key="2">
    <citation type="journal article" date="2015" name="Fish Shellfish Immunol.">
        <title>Early steps in the European eel (Anguilla anguilla)-Vibrio vulnificus interaction in the gills: Role of the RtxA13 toxin.</title>
        <authorList>
            <person name="Callol A."/>
            <person name="Pajuelo D."/>
            <person name="Ebbesson L."/>
            <person name="Teles M."/>
            <person name="MacKenzie S."/>
            <person name="Amaro C."/>
        </authorList>
    </citation>
    <scope>NUCLEOTIDE SEQUENCE</scope>
</reference>